<reference evidence="2" key="1">
    <citation type="submission" date="2018-07" db="EMBL/GenBank/DDBJ databases">
        <authorList>
            <person name="Quirk P.G."/>
            <person name="Krulwich T.A."/>
        </authorList>
    </citation>
    <scope>NUCLEOTIDE SEQUENCE</scope>
</reference>
<dbReference type="AlphaFoldDB" id="A0A336MTD7"/>
<feature type="signal peptide" evidence="1">
    <location>
        <begin position="1"/>
        <end position="22"/>
    </location>
</feature>
<evidence type="ECO:0000256" key="1">
    <source>
        <dbReference type="SAM" id="SignalP"/>
    </source>
</evidence>
<gene>
    <name evidence="2" type="primary">CSON004375</name>
</gene>
<dbReference type="EMBL" id="UFQT01001862">
    <property type="protein sequence ID" value="SSX32033.1"/>
    <property type="molecule type" value="Genomic_DNA"/>
</dbReference>
<name>A0A336MTD7_CULSO</name>
<feature type="chain" id="PRO_5016309079" evidence="1">
    <location>
        <begin position="23"/>
        <end position="123"/>
    </location>
</feature>
<sequence length="123" mass="14047">MNHLKLIIISVIFISLYSNVNGIRCYVCRNCTSRPAKAVKCPHDDLYCAYYEINTPQTNNETRKSWACVSEPFCHTFRNSSVACMQCKSNKCNNNNHGIELNVSNFVIMMSLAVIGTVYQRLR</sequence>
<keyword evidence="1" id="KW-0732">Signal</keyword>
<dbReference type="VEuPathDB" id="VectorBase:CSON004375"/>
<protein>
    <submittedName>
        <fullName evidence="2">CSON004375 protein</fullName>
    </submittedName>
</protein>
<evidence type="ECO:0000313" key="2">
    <source>
        <dbReference type="EMBL" id="SSX32033.1"/>
    </source>
</evidence>
<organism evidence="2">
    <name type="scientific">Culicoides sonorensis</name>
    <name type="common">Biting midge</name>
    <dbReference type="NCBI Taxonomy" id="179676"/>
    <lineage>
        <taxon>Eukaryota</taxon>
        <taxon>Metazoa</taxon>
        <taxon>Ecdysozoa</taxon>
        <taxon>Arthropoda</taxon>
        <taxon>Hexapoda</taxon>
        <taxon>Insecta</taxon>
        <taxon>Pterygota</taxon>
        <taxon>Neoptera</taxon>
        <taxon>Endopterygota</taxon>
        <taxon>Diptera</taxon>
        <taxon>Nematocera</taxon>
        <taxon>Chironomoidea</taxon>
        <taxon>Ceratopogonidae</taxon>
        <taxon>Ceratopogoninae</taxon>
        <taxon>Culicoides</taxon>
        <taxon>Monoculicoides</taxon>
    </lineage>
</organism>
<proteinExistence type="predicted"/>
<accession>A0A336MTD7</accession>